<evidence type="ECO:0000313" key="4">
    <source>
        <dbReference type="Proteomes" id="UP001362999"/>
    </source>
</evidence>
<accession>A0AAW0CDZ9</accession>
<evidence type="ECO:0000313" key="3">
    <source>
        <dbReference type="EMBL" id="KAK7037982.1"/>
    </source>
</evidence>
<dbReference type="Proteomes" id="UP001362999">
    <property type="component" value="Unassembled WGS sequence"/>
</dbReference>
<dbReference type="AlphaFoldDB" id="A0AAW0CDZ9"/>
<dbReference type="EMBL" id="JAWWNJ010000017">
    <property type="protein sequence ID" value="KAK7037982.1"/>
    <property type="molecule type" value="Genomic_DNA"/>
</dbReference>
<evidence type="ECO:0000256" key="1">
    <source>
        <dbReference type="SAM" id="MobiDB-lite"/>
    </source>
</evidence>
<reference evidence="3 4" key="1">
    <citation type="journal article" date="2024" name="J Genomics">
        <title>Draft genome sequencing and assembly of Favolaschia claudopus CIRM-BRFM 2984 isolated from oak limbs.</title>
        <authorList>
            <person name="Navarro D."/>
            <person name="Drula E."/>
            <person name="Chaduli D."/>
            <person name="Cazenave R."/>
            <person name="Ahrendt S."/>
            <person name="Wang J."/>
            <person name="Lipzen A."/>
            <person name="Daum C."/>
            <person name="Barry K."/>
            <person name="Grigoriev I.V."/>
            <person name="Favel A."/>
            <person name="Rosso M.N."/>
            <person name="Martin F."/>
        </authorList>
    </citation>
    <scope>NUCLEOTIDE SEQUENCE [LARGE SCALE GENOMIC DNA]</scope>
    <source>
        <strain evidence="3 4">CIRM-BRFM 2984</strain>
    </source>
</reference>
<name>A0AAW0CDZ9_9AGAR</name>
<proteinExistence type="predicted"/>
<feature type="region of interest" description="Disordered" evidence="1">
    <location>
        <begin position="226"/>
        <end position="288"/>
    </location>
</feature>
<keyword evidence="4" id="KW-1185">Reference proteome</keyword>
<dbReference type="Gene3D" id="3.60.10.10">
    <property type="entry name" value="Endonuclease/exonuclease/phosphatase"/>
    <property type="match status" value="1"/>
</dbReference>
<dbReference type="SUPFAM" id="SSF56219">
    <property type="entry name" value="DNase I-like"/>
    <property type="match status" value="1"/>
</dbReference>
<dbReference type="GO" id="GO:0003824">
    <property type="term" value="F:catalytic activity"/>
    <property type="evidence" value="ECO:0007669"/>
    <property type="project" value="InterPro"/>
</dbReference>
<comment type="caution">
    <text evidence="3">The sequence shown here is derived from an EMBL/GenBank/DDBJ whole genome shotgun (WGS) entry which is preliminary data.</text>
</comment>
<protein>
    <recommendedName>
        <fullName evidence="2">Endonuclease/exonuclease/phosphatase domain-containing protein</fullName>
    </recommendedName>
</protein>
<dbReference type="InterPro" id="IPR005135">
    <property type="entry name" value="Endo/exonuclease/phosphatase"/>
</dbReference>
<dbReference type="InterPro" id="IPR036691">
    <property type="entry name" value="Endo/exonu/phosph_ase_sf"/>
</dbReference>
<evidence type="ECO:0000259" key="2">
    <source>
        <dbReference type="Pfam" id="PF03372"/>
    </source>
</evidence>
<gene>
    <name evidence="3" type="ORF">R3P38DRAFT_2770324</name>
</gene>
<dbReference type="Pfam" id="PF03372">
    <property type="entry name" value="Exo_endo_phos"/>
    <property type="match status" value="1"/>
</dbReference>
<feature type="domain" description="Endonuclease/exonuclease/phosphatase" evidence="2">
    <location>
        <begin position="1"/>
        <end position="212"/>
    </location>
</feature>
<organism evidence="3 4">
    <name type="scientific">Favolaschia claudopus</name>
    <dbReference type="NCBI Taxonomy" id="2862362"/>
    <lineage>
        <taxon>Eukaryota</taxon>
        <taxon>Fungi</taxon>
        <taxon>Dikarya</taxon>
        <taxon>Basidiomycota</taxon>
        <taxon>Agaricomycotina</taxon>
        <taxon>Agaricomycetes</taxon>
        <taxon>Agaricomycetidae</taxon>
        <taxon>Agaricales</taxon>
        <taxon>Marasmiineae</taxon>
        <taxon>Mycenaceae</taxon>
        <taxon>Favolaschia</taxon>
    </lineage>
</organism>
<sequence length="288" mass="31620">MQETHLRPNQHDSLNFPDGFQLSVNSRKYNNSFQDPWGGVLSLVKDNIHMSARSDLSAPDLTVLELEDEDLFIVNAYIHPEQSVSHSWAGYDPWLKYTETMALLQLTGKGVISMGDLNARTANGGGSDMVPRASADGLKPTSTRGTSLIQLCKDHDYEILNGNSSYGPDNSRYTSFQPQGEAVVDYVIANEVARARIKSFAVLHPDSTQSDHAGLVLDLEAKNQTPAPVPAAQNWKPTQRLRASDAPRRAPTPNLPNTTELDRLNWLNSSAPQQPPVTPFKSTSTALV</sequence>